<gene>
    <name evidence="1" type="ORF">Nepgr_025428</name>
</gene>
<dbReference type="EMBL" id="BSYO01000026">
    <property type="protein sequence ID" value="GMH23585.1"/>
    <property type="molecule type" value="Genomic_DNA"/>
</dbReference>
<dbReference type="AlphaFoldDB" id="A0AAD3T532"/>
<sequence length="122" mass="13345">MVCTTATAAKEGSIAKARVSCSAFIYKAASCNYKVYARSHGTSPMKAYQRRNQLGISLLQRLKINGVLRVKVPKATLHSCANMECDRARPVFLEPKISHLGYRVVIEENVGGLDIAMNDALS</sequence>
<reference evidence="1" key="1">
    <citation type="submission" date="2023-05" db="EMBL/GenBank/DDBJ databases">
        <title>Nepenthes gracilis genome sequencing.</title>
        <authorList>
            <person name="Fukushima K."/>
        </authorList>
    </citation>
    <scope>NUCLEOTIDE SEQUENCE</scope>
    <source>
        <strain evidence="1">SING2019-196</strain>
    </source>
</reference>
<protein>
    <submittedName>
        <fullName evidence="1">Uncharacterized protein</fullName>
    </submittedName>
</protein>
<name>A0AAD3T532_NEPGR</name>
<evidence type="ECO:0000313" key="2">
    <source>
        <dbReference type="Proteomes" id="UP001279734"/>
    </source>
</evidence>
<dbReference type="Proteomes" id="UP001279734">
    <property type="component" value="Unassembled WGS sequence"/>
</dbReference>
<proteinExistence type="predicted"/>
<evidence type="ECO:0000313" key="1">
    <source>
        <dbReference type="EMBL" id="GMH23585.1"/>
    </source>
</evidence>
<comment type="caution">
    <text evidence="1">The sequence shown here is derived from an EMBL/GenBank/DDBJ whole genome shotgun (WGS) entry which is preliminary data.</text>
</comment>
<accession>A0AAD3T532</accession>
<organism evidence="1 2">
    <name type="scientific">Nepenthes gracilis</name>
    <name type="common">Slender pitcher plant</name>
    <dbReference type="NCBI Taxonomy" id="150966"/>
    <lineage>
        <taxon>Eukaryota</taxon>
        <taxon>Viridiplantae</taxon>
        <taxon>Streptophyta</taxon>
        <taxon>Embryophyta</taxon>
        <taxon>Tracheophyta</taxon>
        <taxon>Spermatophyta</taxon>
        <taxon>Magnoliopsida</taxon>
        <taxon>eudicotyledons</taxon>
        <taxon>Gunneridae</taxon>
        <taxon>Pentapetalae</taxon>
        <taxon>Caryophyllales</taxon>
        <taxon>Nepenthaceae</taxon>
        <taxon>Nepenthes</taxon>
    </lineage>
</organism>
<keyword evidence="2" id="KW-1185">Reference proteome</keyword>